<dbReference type="InterPro" id="IPR013022">
    <property type="entry name" value="Xyl_isomerase-like_TIM-brl"/>
</dbReference>
<evidence type="ECO:0000313" key="2">
    <source>
        <dbReference type="EMBL" id="CRJ88556.1"/>
    </source>
</evidence>
<dbReference type="Proteomes" id="UP000045706">
    <property type="component" value="Unassembled WGS sequence"/>
</dbReference>
<evidence type="ECO:0000313" key="3">
    <source>
        <dbReference type="EMBL" id="CRK32135.1"/>
    </source>
</evidence>
<dbReference type="Gene3D" id="3.20.20.150">
    <property type="entry name" value="Divalent-metal-dependent TIM barrel enzymes"/>
    <property type="match status" value="1"/>
</dbReference>
<proteinExistence type="predicted"/>
<dbReference type="EMBL" id="CVQI01024446">
    <property type="protein sequence ID" value="CRK32135.1"/>
    <property type="molecule type" value="Genomic_DNA"/>
</dbReference>
<dbReference type="AlphaFoldDB" id="A0A0G4KFY2"/>
<evidence type="ECO:0000259" key="1">
    <source>
        <dbReference type="Pfam" id="PF01261"/>
    </source>
</evidence>
<keyword evidence="4" id="KW-1185">Reference proteome</keyword>
<gene>
    <name evidence="2" type="ORF">BN1708_009282</name>
    <name evidence="3" type="ORF">BN1723_003813</name>
</gene>
<dbReference type="EMBL" id="CVQH01000669">
    <property type="protein sequence ID" value="CRJ88556.1"/>
    <property type="molecule type" value="Genomic_DNA"/>
</dbReference>
<dbReference type="Pfam" id="PF01261">
    <property type="entry name" value="AP_endonuc_2"/>
    <property type="match status" value="1"/>
</dbReference>
<dbReference type="SUPFAM" id="SSF51658">
    <property type="entry name" value="Xylose isomerase-like"/>
    <property type="match status" value="1"/>
</dbReference>
<dbReference type="InterPro" id="IPR036237">
    <property type="entry name" value="Xyl_isomerase-like_sf"/>
</dbReference>
<organism evidence="2 4">
    <name type="scientific">Verticillium longisporum</name>
    <name type="common">Verticillium dahliae var. longisporum</name>
    <dbReference type="NCBI Taxonomy" id="100787"/>
    <lineage>
        <taxon>Eukaryota</taxon>
        <taxon>Fungi</taxon>
        <taxon>Dikarya</taxon>
        <taxon>Ascomycota</taxon>
        <taxon>Pezizomycotina</taxon>
        <taxon>Sordariomycetes</taxon>
        <taxon>Hypocreomycetidae</taxon>
        <taxon>Glomerellales</taxon>
        <taxon>Plectosphaerellaceae</taxon>
        <taxon>Verticillium</taxon>
    </lineage>
</organism>
<dbReference type="Proteomes" id="UP000044602">
    <property type="component" value="Unassembled WGS sequence"/>
</dbReference>
<accession>A0A0G4KFY2</accession>
<evidence type="ECO:0000313" key="4">
    <source>
        <dbReference type="Proteomes" id="UP000044602"/>
    </source>
</evidence>
<dbReference type="PANTHER" id="PTHR12110:SF21">
    <property type="entry name" value="XYLOSE ISOMERASE-LIKE TIM BARREL DOMAIN-CONTAINING PROTEIN"/>
    <property type="match status" value="1"/>
</dbReference>
<feature type="domain" description="Xylose isomerase-like TIM barrel" evidence="1">
    <location>
        <begin position="26"/>
        <end position="321"/>
    </location>
</feature>
<dbReference type="InterPro" id="IPR050312">
    <property type="entry name" value="IolE/XylAMocC-like"/>
</dbReference>
<evidence type="ECO:0000313" key="5">
    <source>
        <dbReference type="Proteomes" id="UP000045706"/>
    </source>
</evidence>
<reference evidence="4 5" key="1">
    <citation type="submission" date="2015-05" db="EMBL/GenBank/DDBJ databases">
        <authorList>
            <person name="Fogelqvist Johan"/>
        </authorList>
    </citation>
    <scope>NUCLEOTIDE SEQUENCE [LARGE SCALE GENOMIC DNA]</scope>
    <source>
        <strain evidence="2">VL1</strain>
        <strain evidence="3">VL2</strain>
    </source>
</reference>
<dbReference type="PANTHER" id="PTHR12110">
    <property type="entry name" value="HYDROXYPYRUVATE ISOMERASE"/>
    <property type="match status" value="1"/>
</dbReference>
<sequence length="351" mass="38949">MPSQLAISTMSLGRCFAGHALEHKLDMAAKYNYRGIELWHEDLMDVAERYTGGSALVSNQLAAAHDVRRLCEARNLHILCLQPFQHFEGLLDRAQHARRLDELRIWFQLAHALQTDLIQIPSNVLPREQVSGDLADHIADLGEVADMGAAATPPLRFSFESLGWGAVCDTWEASWEVVRGVDRANFGLCLDTFNICARVYADPTAATGRVARADEAVRASMERLVATVDAARVFYVQVVDAERLRAPLGPGHAFYDAAQPARMSWSRNCRLFYGEQARGGYLPVRAVASAIFQGLGFEGWVSLELFNRRMSQPDPGVPEELAKRGAVSFAKLVRDMRMRVEEPVLPVTASL</sequence>
<protein>
    <recommendedName>
        <fullName evidence="1">Xylose isomerase-like TIM barrel domain-containing protein</fullName>
    </recommendedName>
</protein>
<dbReference type="STRING" id="100787.A0A0G4KFY2"/>
<name>A0A0G4KFY2_VERLO</name>